<reference evidence="2 3" key="1">
    <citation type="journal article" date="2019" name="Sci. Rep.">
        <title>Orb-weaving spider Araneus ventricosus genome elucidates the spidroin gene catalogue.</title>
        <authorList>
            <person name="Kono N."/>
            <person name="Nakamura H."/>
            <person name="Ohtoshi R."/>
            <person name="Moran D.A.P."/>
            <person name="Shinohara A."/>
            <person name="Yoshida Y."/>
            <person name="Fujiwara M."/>
            <person name="Mori M."/>
            <person name="Tomita M."/>
            <person name="Arakawa K."/>
        </authorList>
    </citation>
    <scope>NUCLEOTIDE SEQUENCE [LARGE SCALE GENOMIC DNA]</scope>
</reference>
<protein>
    <submittedName>
        <fullName evidence="2">Uncharacterized protein</fullName>
    </submittedName>
</protein>
<proteinExistence type="predicted"/>
<evidence type="ECO:0000313" key="3">
    <source>
        <dbReference type="Proteomes" id="UP000499080"/>
    </source>
</evidence>
<feature type="region of interest" description="Disordered" evidence="1">
    <location>
        <begin position="1"/>
        <end position="30"/>
    </location>
</feature>
<comment type="caution">
    <text evidence="2">The sequence shown here is derived from an EMBL/GenBank/DDBJ whole genome shotgun (WGS) entry which is preliminary data.</text>
</comment>
<name>A0A4Y2KCD8_ARAVE</name>
<dbReference type="EMBL" id="BGPR01113922">
    <property type="protein sequence ID" value="GBM99479.1"/>
    <property type="molecule type" value="Genomic_DNA"/>
</dbReference>
<keyword evidence="3" id="KW-1185">Reference proteome</keyword>
<evidence type="ECO:0000256" key="1">
    <source>
        <dbReference type="SAM" id="MobiDB-lite"/>
    </source>
</evidence>
<evidence type="ECO:0000313" key="2">
    <source>
        <dbReference type="EMBL" id="GBM99479.1"/>
    </source>
</evidence>
<gene>
    <name evidence="2" type="ORF">AVEN_75747_1</name>
</gene>
<dbReference type="AlphaFoldDB" id="A0A4Y2KCD8"/>
<sequence>TTTRKPGKSYAQAAANKYRNEDKPEMKNAKKTPDMIPEVSELNDSLDVPKELQALLKEFPTLLEAASQCRSAKSRQEKVLILLNALVGE</sequence>
<accession>A0A4Y2KCD8</accession>
<feature type="non-terminal residue" evidence="2">
    <location>
        <position position="1"/>
    </location>
</feature>
<dbReference type="Proteomes" id="UP000499080">
    <property type="component" value="Unassembled WGS sequence"/>
</dbReference>
<organism evidence="2 3">
    <name type="scientific">Araneus ventricosus</name>
    <name type="common">Orbweaver spider</name>
    <name type="synonym">Epeira ventricosa</name>
    <dbReference type="NCBI Taxonomy" id="182803"/>
    <lineage>
        <taxon>Eukaryota</taxon>
        <taxon>Metazoa</taxon>
        <taxon>Ecdysozoa</taxon>
        <taxon>Arthropoda</taxon>
        <taxon>Chelicerata</taxon>
        <taxon>Arachnida</taxon>
        <taxon>Araneae</taxon>
        <taxon>Araneomorphae</taxon>
        <taxon>Entelegynae</taxon>
        <taxon>Araneoidea</taxon>
        <taxon>Araneidae</taxon>
        <taxon>Araneus</taxon>
    </lineage>
</organism>
<feature type="compositionally biased region" description="Basic and acidic residues" evidence="1">
    <location>
        <begin position="18"/>
        <end position="30"/>
    </location>
</feature>